<accession>A0ABQ9HK10</accession>
<dbReference type="EMBL" id="JARBHB010000005">
    <property type="protein sequence ID" value="KAJ8884672.1"/>
    <property type="molecule type" value="Genomic_DNA"/>
</dbReference>
<gene>
    <name evidence="1" type="ORF">PR048_016530</name>
</gene>
<protein>
    <submittedName>
        <fullName evidence="1">Uncharacterized protein</fullName>
    </submittedName>
</protein>
<comment type="caution">
    <text evidence="1">The sequence shown here is derived from an EMBL/GenBank/DDBJ whole genome shotgun (WGS) entry which is preliminary data.</text>
</comment>
<organism evidence="1 2">
    <name type="scientific">Dryococelus australis</name>
    <dbReference type="NCBI Taxonomy" id="614101"/>
    <lineage>
        <taxon>Eukaryota</taxon>
        <taxon>Metazoa</taxon>
        <taxon>Ecdysozoa</taxon>
        <taxon>Arthropoda</taxon>
        <taxon>Hexapoda</taxon>
        <taxon>Insecta</taxon>
        <taxon>Pterygota</taxon>
        <taxon>Neoptera</taxon>
        <taxon>Polyneoptera</taxon>
        <taxon>Phasmatodea</taxon>
        <taxon>Verophasmatodea</taxon>
        <taxon>Anareolatae</taxon>
        <taxon>Phasmatidae</taxon>
        <taxon>Eurycanthinae</taxon>
        <taxon>Dryococelus</taxon>
    </lineage>
</organism>
<reference evidence="1 2" key="1">
    <citation type="submission" date="2023-02" db="EMBL/GenBank/DDBJ databases">
        <title>LHISI_Scaffold_Assembly.</title>
        <authorList>
            <person name="Stuart O.P."/>
            <person name="Cleave R."/>
            <person name="Magrath M.J.L."/>
            <person name="Mikheyev A.S."/>
        </authorList>
    </citation>
    <scope>NUCLEOTIDE SEQUENCE [LARGE SCALE GENOMIC DNA]</scope>
    <source>
        <strain evidence="1">Daus_M_001</strain>
        <tissue evidence="1">Leg muscle</tissue>
    </source>
</reference>
<evidence type="ECO:0000313" key="1">
    <source>
        <dbReference type="EMBL" id="KAJ8884672.1"/>
    </source>
</evidence>
<keyword evidence="2" id="KW-1185">Reference proteome</keyword>
<dbReference type="Proteomes" id="UP001159363">
    <property type="component" value="Chromosome 4"/>
</dbReference>
<proteinExistence type="predicted"/>
<sequence>MCCANDHPTPLEFKYRIRCFVLEKHSTYVFTRNHNTTGNSIEECLSKITSHDLSKSDESRTNENNERATDNMLKYIYGSDFVNDGIHLNIYNNADNNTNDSLAEQVFCKLQGELFSTVSNIIDVVMEVSIEKSNDIPWA</sequence>
<name>A0ABQ9HK10_9NEOP</name>
<evidence type="ECO:0000313" key="2">
    <source>
        <dbReference type="Proteomes" id="UP001159363"/>
    </source>
</evidence>